<proteinExistence type="predicted"/>
<organism evidence="1 2">
    <name type="scientific">Manihot esculenta</name>
    <name type="common">Cassava</name>
    <name type="synonym">Jatropha manihot</name>
    <dbReference type="NCBI Taxonomy" id="3983"/>
    <lineage>
        <taxon>Eukaryota</taxon>
        <taxon>Viridiplantae</taxon>
        <taxon>Streptophyta</taxon>
        <taxon>Embryophyta</taxon>
        <taxon>Tracheophyta</taxon>
        <taxon>Spermatophyta</taxon>
        <taxon>Magnoliopsida</taxon>
        <taxon>eudicotyledons</taxon>
        <taxon>Gunneridae</taxon>
        <taxon>Pentapetalae</taxon>
        <taxon>rosids</taxon>
        <taxon>fabids</taxon>
        <taxon>Malpighiales</taxon>
        <taxon>Euphorbiaceae</taxon>
        <taxon>Crotonoideae</taxon>
        <taxon>Manihoteae</taxon>
        <taxon>Manihot</taxon>
    </lineage>
</organism>
<protein>
    <submittedName>
        <fullName evidence="1">Uncharacterized protein</fullName>
    </submittedName>
</protein>
<keyword evidence="2" id="KW-1185">Reference proteome</keyword>
<evidence type="ECO:0000313" key="2">
    <source>
        <dbReference type="Proteomes" id="UP000091857"/>
    </source>
</evidence>
<evidence type="ECO:0000313" key="1">
    <source>
        <dbReference type="EMBL" id="OAY40278.1"/>
    </source>
</evidence>
<dbReference type="PANTHER" id="PTHR38223">
    <property type="match status" value="1"/>
</dbReference>
<dbReference type="PANTHER" id="PTHR38223:SF4">
    <property type="match status" value="1"/>
</dbReference>
<dbReference type="AlphaFoldDB" id="A0A2C9V6R8"/>
<dbReference type="Gramene" id="Manes.09G009700.1.v8.1">
    <property type="protein sequence ID" value="Manes.09G009700.1.v8.1.CDS.1"/>
    <property type="gene ID" value="Manes.09G009700.v8.1"/>
</dbReference>
<dbReference type="EMBL" id="CM004395">
    <property type="protein sequence ID" value="OAY40278.1"/>
    <property type="molecule type" value="Genomic_DNA"/>
</dbReference>
<sequence>MAGLQQYYFFPTDFFYPRPQSSVHADTAQKSAVSLQIQKPDISKDLKNPTSLSLVLYTNNHPHKASAAINITKSS</sequence>
<gene>
    <name evidence="1" type="ORF">MANES_09G009700v8</name>
</gene>
<reference evidence="2" key="1">
    <citation type="journal article" date="2016" name="Nat. Biotechnol.">
        <title>Sequencing wild and cultivated cassava and related species reveals extensive interspecific hybridization and genetic diversity.</title>
        <authorList>
            <person name="Bredeson J.V."/>
            <person name="Lyons J.B."/>
            <person name="Prochnik S.E."/>
            <person name="Wu G.A."/>
            <person name="Ha C.M."/>
            <person name="Edsinger-Gonzales E."/>
            <person name="Grimwood J."/>
            <person name="Schmutz J."/>
            <person name="Rabbi I.Y."/>
            <person name="Egesi C."/>
            <person name="Nauluvula P."/>
            <person name="Lebot V."/>
            <person name="Ndunguru J."/>
            <person name="Mkamilo G."/>
            <person name="Bart R.S."/>
            <person name="Setter T.L."/>
            <person name="Gleadow R.M."/>
            <person name="Kulakow P."/>
            <person name="Ferguson M.E."/>
            <person name="Rounsley S."/>
            <person name="Rokhsar D.S."/>
        </authorList>
    </citation>
    <scope>NUCLEOTIDE SEQUENCE [LARGE SCALE GENOMIC DNA]</scope>
    <source>
        <strain evidence="2">cv. AM560-2</strain>
    </source>
</reference>
<comment type="caution">
    <text evidence="1">The sequence shown here is derived from an EMBL/GenBank/DDBJ whole genome shotgun (WGS) entry which is preliminary data.</text>
</comment>
<name>A0A2C9V6R8_MANES</name>
<accession>A0A2C9V6R8</accession>
<dbReference type="Proteomes" id="UP000091857">
    <property type="component" value="Chromosome 9"/>
</dbReference>